<dbReference type="Proteomes" id="UP000233549">
    <property type="component" value="Unassembled WGS sequence"/>
</dbReference>
<dbReference type="AlphaFoldDB" id="A0AAP8HUS9"/>
<evidence type="ECO:0000313" key="2">
    <source>
        <dbReference type="Proteomes" id="UP000233549"/>
    </source>
</evidence>
<dbReference type="Pfam" id="PF06097">
    <property type="entry name" value="DUF945"/>
    <property type="match status" value="1"/>
</dbReference>
<reference evidence="1 2" key="1">
    <citation type="submission" date="2017-12" db="EMBL/GenBank/DDBJ databases">
        <title>Rapid rising of carbapenem-resistant Enterobacteriaceae(CRE) and emergence of colistin resistance genemcr-1 in CRE in the hospital of Henan, China.</title>
        <authorList>
            <person name="Sun Q."/>
            <person name="Zhang R."/>
            <person name="Li Y."/>
            <person name="Shen Y."/>
            <person name="Zhang Y."/>
            <person name="Yang J."/>
            <person name="Shu L."/>
            <person name="Zhou H."/>
            <person name="Wang Y."/>
            <person name="Wang B."/>
            <person name="Shen Z."/>
        </authorList>
    </citation>
    <scope>NUCLEOTIDE SEQUENCE [LARGE SCALE GENOMIC DNA]</scope>
    <source>
        <strain evidence="1 2">3512</strain>
    </source>
</reference>
<gene>
    <name evidence="1" type="ORF">CWS33_30485</name>
</gene>
<proteinExistence type="predicted"/>
<evidence type="ECO:0000313" key="1">
    <source>
        <dbReference type="EMBL" id="PKD78400.1"/>
    </source>
</evidence>
<accession>A0AAP8HUS9</accession>
<comment type="caution">
    <text evidence="1">The sequence shown here is derived from an EMBL/GenBank/DDBJ whole genome shotgun (WGS) entry which is preliminary data.</text>
</comment>
<organism evidence="1 2">
    <name type="scientific">Escherichia coli</name>
    <dbReference type="NCBI Taxonomy" id="562"/>
    <lineage>
        <taxon>Bacteria</taxon>
        <taxon>Pseudomonadati</taxon>
        <taxon>Pseudomonadota</taxon>
        <taxon>Gammaproteobacteria</taxon>
        <taxon>Enterobacterales</taxon>
        <taxon>Enterobacteriaceae</taxon>
        <taxon>Escherichia</taxon>
    </lineage>
</organism>
<dbReference type="InterPro" id="IPR010352">
    <property type="entry name" value="DUF945"/>
</dbReference>
<protein>
    <submittedName>
        <fullName evidence="1">Uncharacterized protein</fullName>
    </submittedName>
</protein>
<feature type="non-terminal residue" evidence="1">
    <location>
        <position position="1"/>
    </location>
</feature>
<dbReference type="EMBL" id="PITP01000678">
    <property type="protein sequence ID" value="PKD78400.1"/>
    <property type="molecule type" value="Genomic_DNA"/>
</dbReference>
<name>A0AAP8HUS9_ECOLX</name>
<sequence>NFGYTVKLSEDDKNINIQAAYQTGELNVNDVALGNGQAVIKLARLDGAAVKQLSDTYNQLMRQYMADTRDEGLNDEQFQVLLDNAGKLLAGNPSFSIDPISWKTAKG</sequence>
<feature type="non-terminal residue" evidence="1">
    <location>
        <position position="107"/>
    </location>
</feature>